<dbReference type="AlphaFoldDB" id="A0A0D9A0Z4"/>
<evidence type="ECO:0000256" key="1">
    <source>
        <dbReference type="SAM" id="SignalP"/>
    </source>
</evidence>
<name>A0A0D9A0Z4_9CYAN</name>
<dbReference type="EMBL" id="JYON01000002">
    <property type="protein sequence ID" value="KJH73161.1"/>
    <property type="molecule type" value="Genomic_DNA"/>
</dbReference>
<dbReference type="RefSeq" id="WP_045053260.1">
    <property type="nucleotide sequence ID" value="NZ_CAWMDP010000059.1"/>
</dbReference>
<dbReference type="SUPFAM" id="SSF82171">
    <property type="entry name" value="DPP6 N-terminal domain-like"/>
    <property type="match status" value="1"/>
</dbReference>
<dbReference type="STRING" id="1618023.UH38_03675"/>
<protein>
    <recommendedName>
        <fullName evidence="4">Phytase-like domain-containing protein</fullName>
    </recommendedName>
</protein>
<keyword evidence="1" id="KW-0732">Signal</keyword>
<comment type="caution">
    <text evidence="2">The sequence shown here is derived from an EMBL/GenBank/DDBJ whole genome shotgun (WGS) entry which is preliminary data.</text>
</comment>
<evidence type="ECO:0008006" key="4">
    <source>
        <dbReference type="Google" id="ProtNLM"/>
    </source>
</evidence>
<accession>A0A0D9A0Z4</accession>
<feature type="signal peptide" evidence="1">
    <location>
        <begin position="1"/>
        <end position="24"/>
    </location>
</feature>
<reference evidence="2 3" key="1">
    <citation type="submission" date="2015-02" db="EMBL/GenBank/DDBJ databases">
        <title>Draft genome of a novel marine cyanobacterium (Chroococcales) isolated from South Atlantic Ocean.</title>
        <authorList>
            <person name="Rigonato J."/>
            <person name="Alvarenga D.O."/>
            <person name="Branco L.H."/>
            <person name="Varani A.M."/>
            <person name="Brandini F.P."/>
            <person name="Fiore M.F."/>
        </authorList>
    </citation>
    <scope>NUCLEOTIDE SEQUENCE [LARGE SCALE GENOMIC DNA]</scope>
    <source>
        <strain evidence="2 3">CENA595</strain>
    </source>
</reference>
<proteinExistence type="predicted"/>
<feature type="chain" id="PRO_5002337409" description="Phytase-like domain-containing protein" evidence="1">
    <location>
        <begin position="25"/>
        <end position="327"/>
    </location>
</feature>
<organism evidence="2 3">
    <name type="scientific">Aliterella atlantica CENA595</name>
    <dbReference type="NCBI Taxonomy" id="1618023"/>
    <lineage>
        <taxon>Bacteria</taxon>
        <taxon>Bacillati</taxon>
        <taxon>Cyanobacteriota</taxon>
        <taxon>Cyanophyceae</taxon>
        <taxon>Chroococcidiopsidales</taxon>
        <taxon>Aliterellaceae</taxon>
        <taxon>Aliterella</taxon>
    </lineage>
</organism>
<keyword evidence="3" id="KW-1185">Reference proteome</keyword>
<dbReference type="OrthoDB" id="482897at2"/>
<dbReference type="Proteomes" id="UP000032452">
    <property type="component" value="Unassembled WGS sequence"/>
</dbReference>
<sequence>MHIRLKRRRFGQLALASAATSVLANLSTKTVAQSQLNIYGLRLTPASSSITADLADATSANTTPGIILQSVNLVSNQELSTTEISGQTVQNQQDATETASQAFVISKPSERVTGFTALSDGTFIAAVSAATKKGEFSRFIFFSEDTKNYRPKGLKAKKIKKHNTVESLLAIQNDQLISVVSLNQGQPPFELAVINLKSGQVDSGAALALPNVPLNHRFSNLAQSTDGTIYATTMDAEGVPILVNLDLQNRSPLTGRGKINKLVRLSFNNTSLKSDVMSLAFSPSNQLFALANPQYESTNSLFTVDLQTGELKFIRKFAVDKIAFKKA</sequence>
<gene>
    <name evidence="2" type="ORF">UH38_03675</name>
</gene>
<evidence type="ECO:0000313" key="2">
    <source>
        <dbReference type="EMBL" id="KJH73161.1"/>
    </source>
</evidence>
<evidence type="ECO:0000313" key="3">
    <source>
        <dbReference type="Proteomes" id="UP000032452"/>
    </source>
</evidence>